<gene>
    <name evidence="2" type="ORF">MANES_04G044400</name>
</gene>
<keyword evidence="1" id="KW-0812">Transmembrane</keyword>
<evidence type="ECO:0000256" key="1">
    <source>
        <dbReference type="SAM" id="Phobius"/>
    </source>
</evidence>
<accession>A0A2C9W0V1</accession>
<organism evidence="2">
    <name type="scientific">Manihot esculenta</name>
    <name type="common">Cassava</name>
    <name type="synonym">Jatropha manihot</name>
    <dbReference type="NCBI Taxonomy" id="3983"/>
    <lineage>
        <taxon>Eukaryota</taxon>
        <taxon>Viridiplantae</taxon>
        <taxon>Streptophyta</taxon>
        <taxon>Embryophyta</taxon>
        <taxon>Tracheophyta</taxon>
        <taxon>Spermatophyta</taxon>
        <taxon>Magnoliopsida</taxon>
        <taxon>eudicotyledons</taxon>
        <taxon>Gunneridae</taxon>
        <taxon>Pentapetalae</taxon>
        <taxon>rosids</taxon>
        <taxon>fabids</taxon>
        <taxon>Malpighiales</taxon>
        <taxon>Euphorbiaceae</taxon>
        <taxon>Crotonoideae</taxon>
        <taxon>Manihoteae</taxon>
        <taxon>Manihot</taxon>
    </lineage>
</organism>
<protein>
    <submittedName>
        <fullName evidence="2">Uncharacterized protein</fullName>
    </submittedName>
</protein>
<evidence type="ECO:0000313" key="2">
    <source>
        <dbReference type="EMBL" id="OAY51938.1"/>
    </source>
</evidence>
<name>A0A2C9W0V1_MANES</name>
<keyword evidence="1" id="KW-0472">Membrane</keyword>
<dbReference type="AlphaFoldDB" id="A0A2C9W0V1"/>
<feature type="transmembrane region" description="Helical" evidence="1">
    <location>
        <begin position="20"/>
        <end position="39"/>
    </location>
</feature>
<reference evidence="2" key="1">
    <citation type="submission" date="2016-02" db="EMBL/GenBank/DDBJ databases">
        <title>WGS assembly of Manihot esculenta.</title>
        <authorList>
            <person name="Bredeson J.V."/>
            <person name="Prochnik S.E."/>
            <person name="Lyons J.B."/>
            <person name="Schmutz J."/>
            <person name="Grimwood J."/>
            <person name="Vrebalov J."/>
            <person name="Bart R.S."/>
            <person name="Amuge T."/>
            <person name="Ferguson M.E."/>
            <person name="Green R."/>
            <person name="Putnam N."/>
            <person name="Stites J."/>
            <person name="Rounsley S."/>
            <person name="Rokhsar D.S."/>
        </authorList>
    </citation>
    <scope>NUCLEOTIDE SEQUENCE [LARGE SCALE GENOMIC DNA]</scope>
    <source>
        <tissue evidence="2">Leaf</tissue>
    </source>
</reference>
<keyword evidence="1" id="KW-1133">Transmembrane helix</keyword>
<proteinExistence type="predicted"/>
<dbReference type="EMBL" id="CM004390">
    <property type="protein sequence ID" value="OAY51938.1"/>
    <property type="molecule type" value="Genomic_DNA"/>
</dbReference>
<sequence>MTLNVCMSFLYIAVSFCQKWLFVSCFCNIWLLLVINYYWKRYIHIQPDLPEK</sequence>